<dbReference type="Gene3D" id="3.30.70.100">
    <property type="match status" value="1"/>
</dbReference>
<accession>A0A6A5U170</accession>
<evidence type="ECO:0000313" key="2">
    <source>
        <dbReference type="Proteomes" id="UP000800035"/>
    </source>
</evidence>
<reference evidence="1" key="1">
    <citation type="journal article" date="2020" name="Stud. Mycol.">
        <title>101 Dothideomycetes genomes: a test case for predicting lifestyles and emergence of pathogens.</title>
        <authorList>
            <person name="Haridas S."/>
            <person name="Albert R."/>
            <person name="Binder M."/>
            <person name="Bloem J."/>
            <person name="Labutti K."/>
            <person name="Salamov A."/>
            <person name="Andreopoulos B."/>
            <person name="Baker S."/>
            <person name="Barry K."/>
            <person name="Bills G."/>
            <person name="Bluhm B."/>
            <person name="Cannon C."/>
            <person name="Castanera R."/>
            <person name="Culley D."/>
            <person name="Daum C."/>
            <person name="Ezra D."/>
            <person name="Gonzalez J."/>
            <person name="Henrissat B."/>
            <person name="Kuo A."/>
            <person name="Liang C."/>
            <person name="Lipzen A."/>
            <person name="Lutzoni F."/>
            <person name="Magnuson J."/>
            <person name="Mondo S."/>
            <person name="Nolan M."/>
            <person name="Ohm R."/>
            <person name="Pangilinan J."/>
            <person name="Park H.-J."/>
            <person name="Ramirez L."/>
            <person name="Alfaro M."/>
            <person name="Sun H."/>
            <person name="Tritt A."/>
            <person name="Yoshinaga Y."/>
            <person name="Zwiers L.-H."/>
            <person name="Turgeon B."/>
            <person name="Goodwin S."/>
            <person name="Spatafora J."/>
            <person name="Crous P."/>
            <person name="Grigoriev I."/>
        </authorList>
    </citation>
    <scope>NUCLEOTIDE SEQUENCE</scope>
    <source>
        <strain evidence="1">CBS 675.92</strain>
    </source>
</reference>
<dbReference type="OrthoDB" id="3830579at2759"/>
<evidence type="ECO:0008006" key="3">
    <source>
        <dbReference type="Google" id="ProtNLM"/>
    </source>
</evidence>
<gene>
    <name evidence="1" type="ORF">CC80DRAFT_593461</name>
</gene>
<dbReference type="AlphaFoldDB" id="A0A6A5U170"/>
<dbReference type="Proteomes" id="UP000800035">
    <property type="component" value="Unassembled WGS sequence"/>
</dbReference>
<name>A0A6A5U170_9PLEO</name>
<dbReference type="EMBL" id="ML976991">
    <property type="protein sequence ID" value="KAF1956756.1"/>
    <property type="molecule type" value="Genomic_DNA"/>
</dbReference>
<organism evidence="1 2">
    <name type="scientific">Byssothecium circinans</name>
    <dbReference type="NCBI Taxonomy" id="147558"/>
    <lineage>
        <taxon>Eukaryota</taxon>
        <taxon>Fungi</taxon>
        <taxon>Dikarya</taxon>
        <taxon>Ascomycota</taxon>
        <taxon>Pezizomycotina</taxon>
        <taxon>Dothideomycetes</taxon>
        <taxon>Pleosporomycetidae</taxon>
        <taxon>Pleosporales</taxon>
        <taxon>Massarineae</taxon>
        <taxon>Massarinaceae</taxon>
        <taxon>Byssothecium</taxon>
    </lineage>
</organism>
<sequence>MTNQNLEIASMPLKPGTDLTKGCYAVYHGLQKESPDVVELAIHWESLDAHKAFVTSTSYGPFSAKVGTLMGGPGQFYNLSIPAEYPVSIPLSAPVTESLSLYLDPSHENTAFEAN</sequence>
<keyword evidence="2" id="KW-1185">Reference proteome</keyword>
<proteinExistence type="predicted"/>
<dbReference type="InterPro" id="IPR011008">
    <property type="entry name" value="Dimeric_a/b-barrel"/>
</dbReference>
<evidence type="ECO:0000313" key="1">
    <source>
        <dbReference type="EMBL" id="KAF1956756.1"/>
    </source>
</evidence>
<protein>
    <recommendedName>
        <fullName evidence="3">ABM domain-containing protein</fullName>
    </recommendedName>
</protein>
<dbReference type="SUPFAM" id="SSF54909">
    <property type="entry name" value="Dimeric alpha+beta barrel"/>
    <property type="match status" value="1"/>
</dbReference>